<evidence type="ECO:0000259" key="6">
    <source>
        <dbReference type="PROSITE" id="PS50983"/>
    </source>
</evidence>
<dbReference type="InterPro" id="IPR002491">
    <property type="entry name" value="ABC_transptr_periplasmic_BD"/>
</dbReference>
<dbReference type="PROSITE" id="PS51257">
    <property type="entry name" value="PROKAR_LIPOPROTEIN"/>
    <property type="match status" value="1"/>
</dbReference>
<organism evidence="7">
    <name type="scientific">Gordonia sp. MP11Mi</name>
    <dbReference type="NCBI Taxonomy" id="3022769"/>
    <lineage>
        <taxon>Bacteria</taxon>
        <taxon>Bacillati</taxon>
        <taxon>Actinomycetota</taxon>
        <taxon>Actinomycetes</taxon>
        <taxon>Mycobacteriales</taxon>
        <taxon>Gordoniaceae</taxon>
        <taxon>Gordonia</taxon>
    </lineage>
</organism>
<evidence type="ECO:0000313" key="7">
    <source>
        <dbReference type="EMBL" id="WOC13485.1"/>
    </source>
</evidence>
<dbReference type="GO" id="GO:1901678">
    <property type="term" value="P:iron coordination entity transport"/>
    <property type="evidence" value="ECO:0007669"/>
    <property type="project" value="UniProtKB-ARBA"/>
</dbReference>
<feature type="signal peptide" evidence="5">
    <location>
        <begin position="1"/>
        <end position="28"/>
    </location>
</feature>
<accession>A0AA97CVW6</accession>
<gene>
    <name evidence="7" type="ORF">MP11Mi_25860</name>
</gene>
<evidence type="ECO:0000256" key="2">
    <source>
        <dbReference type="ARBA" id="ARBA00008814"/>
    </source>
</evidence>
<dbReference type="PANTHER" id="PTHR30532">
    <property type="entry name" value="IRON III DICITRATE-BINDING PERIPLASMIC PROTEIN"/>
    <property type="match status" value="1"/>
</dbReference>
<protein>
    <recommendedName>
        <fullName evidence="6">Fe/B12 periplasmic-binding domain-containing protein</fullName>
    </recommendedName>
</protein>
<dbReference type="EMBL" id="CP128986">
    <property type="protein sequence ID" value="WOC13485.1"/>
    <property type="molecule type" value="Genomic_DNA"/>
</dbReference>
<dbReference type="GO" id="GO:0030288">
    <property type="term" value="C:outer membrane-bounded periplasmic space"/>
    <property type="evidence" value="ECO:0007669"/>
    <property type="project" value="TreeGrafter"/>
</dbReference>
<keyword evidence="4 5" id="KW-0732">Signal</keyword>
<dbReference type="RefSeq" id="WP_420039304.1">
    <property type="nucleotide sequence ID" value="NZ_CP128986.1"/>
</dbReference>
<dbReference type="PANTHER" id="PTHR30532:SF24">
    <property type="entry name" value="FERRIC ENTEROBACTIN-BINDING PERIPLASMIC PROTEIN FEPB"/>
    <property type="match status" value="1"/>
</dbReference>
<name>A0AA97CVW6_9ACTN</name>
<evidence type="ECO:0000256" key="3">
    <source>
        <dbReference type="ARBA" id="ARBA00022448"/>
    </source>
</evidence>
<proteinExistence type="inferred from homology"/>
<feature type="domain" description="Fe/B12 periplasmic-binding" evidence="6">
    <location>
        <begin position="68"/>
        <end position="332"/>
    </location>
</feature>
<feature type="chain" id="PRO_5041732671" description="Fe/B12 periplasmic-binding domain-containing protein" evidence="5">
    <location>
        <begin position="29"/>
        <end position="338"/>
    </location>
</feature>
<comment type="similarity">
    <text evidence="2">Belongs to the bacterial solute-binding protein 8 family.</text>
</comment>
<dbReference type="Pfam" id="PF01497">
    <property type="entry name" value="Peripla_BP_2"/>
    <property type="match status" value="1"/>
</dbReference>
<evidence type="ECO:0000256" key="5">
    <source>
        <dbReference type="SAM" id="SignalP"/>
    </source>
</evidence>
<dbReference type="PROSITE" id="PS50983">
    <property type="entry name" value="FE_B12_PBP"/>
    <property type="match status" value="1"/>
</dbReference>
<reference evidence="7" key="1">
    <citation type="submission" date="2023-06" db="EMBL/GenBank/DDBJ databases">
        <title>Gordonia sp. nov. and Pseudochrobactrum sp. nov., two species isolated from the burying beetle Nicrophorus vespilloides.</title>
        <authorList>
            <person name="Poehlein A."/>
            <person name="Guzman J."/>
            <person name="Daniel R."/>
            <person name="Vilcinskas A."/>
        </authorList>
    </citation>
    <scope>NUCLEOTIDE SEQUENCE</scope>
    <source>
        <strain evidence="7">MP11Mi</strain>
    </source>
</reference>
<dbReference type="SUPFAM" id="SSF53807">
    <property type="entry name" value="Helical backbone' metal receptor"/>
    <property type="match status" value="1"/>
</dbReference>
<dbReference type="InterPro" id="IPR051313">
    <property type="entry name" value="Bact_iron-sidero_bind"/>
</dbReference>
<comment type="subcellular location">
    <subcellularLocation>
        <location evidence="1">Cell envelope</location>
    </subcellularLocation>
</comment>
<keyword evidence="3" id="KW-0813">Transport</keyword>
<dbReference type="Gene3D" id="3.40.50.1980">
    <property type="entry name" value="Nitrogenase molybdenum iron protein domain"/>
    <property type="match status" value="2"/>
</dbReference>
<dbReference type="AlphaFoldDB" id="A0AA97CVW6"/>
<evidence type="ECO:0000256" key="4">
    <source>
        <dbReference type="ARBA" id="ARBA00022729"/>
    </source>
</evidence>
<evidence type="ECO:0000256" key="1">
    <source>
        <dbReference type="ARBA" id="ARBA00004196"/>
    </source>
</evidence>
<sequence length="338" mass="35595">MTTTTRSVNRRRAASLFAVLFAAVLAIAACGSDDSTATDDAASTGSGGFPVTVDTAYGEITVGKKPERVVALGGGAWSDFLSFTDVHPVAFSATGNSWPSDQEGLVNDYPWLNGADIGTYDPNVVTAEWKASAEAIAAYQPDLILANSFAVDENMYKQLSQIAPTFVGVSKGVDDWRTTGKALGQLTGTSESIDGAIKQVDDAYAASRAKLPGVQGKTYEYGSFDGTQFAFGSGAWLEGFGLKPAANQVIGGSNVSLENLDQMNGDVLSVYVRDAKTEQALKADPRYAALPATKNGTDHIFGTTFANASNVAGPRSLLWVIDQFTPILEKSDLNKSTN</sequence>